<evidence type="ECO:0000256" key="9">
    <source>
        <dbReference type="ARBA" id="ARBA00030044"/>
    </source>
</evidence>
<keyword evidence="6" id="KW-0479">Metal-binding</keyword>
<dbReference type="eggNOG" id="COG4869">
    <property type="taxonomic scope" value="Bacteria"/>
</dbReference>
<feature type="region of interest" description="Disordered" evidence="13">
    <location>
        <begin position="46"/>
        <end position="73"/>
    </location>
</feature>
<evidence type="ECO:0000256" key="3">
    <source>
        <dbReference type="ARBA" id="ARBA00012206"/>
    </source>
</evidence>
<dbReference type="OrthoDB" id="9784365at2"/>
<dbReference type="Proteomes" id="UP000000333">
    <property type="component" value="Chromosome"/>
</dbReference>
<dbReference type="PATRIC" id="fig|633147.7.peg.1734"/>
<evidence type="ECO:0000256" key="4">
    <source>
        <dbReference type="ARBA" id="ARBA00020837"/>
    </source>
</evidence>
<name>E1QYH2_OLSUV</name>
<dbReference type="PANTHER" id="PTHR39453:SF1">
    <property type="entry name" value="PHOSPHATE PROPANOYLTRANSFERASE"/>
    <property type="match status" value="1"/>
</dbReference>
<keyword evidence="7" id="KW-0862">Zinc</keyword>
<dbReference type="STRING" id="633147.Olsu_0312"/>
<dbReference type="PANTHER" id="PTHR39453">
    <property type="entry name" value="PHOSPHATE PROPANOYLTRANSFERASE"/>
    <property type="match status" value="1"/>
</dbReference>
<keyword evidence="8" id="KW-0012">Acyltransferase</keyword>
<evidence type="ECO:0000313" key="15">
    <source>
        <dbReference type="Proteomes" id="UP000000333"/>
    </source>
</evidence>
<comment type="catalytic activity">
    <reaction evidence="12">
        <text>propanoyl-CoA + phosphate = propanoyl phosphate + CoA</text>
        <dbReference type="Rhea" id="RHEA:28046"/>
        <dbReference type="ChEBI" id="CHEBI:43474"/>
        <dbReference type="ChEBI" id="CHEBI:57287"/>
        <dbReference type="ChEBI" id="CHEBI:57392"/>
        <dbReference type="ChEBI" id="CHEBI:58933"/>
        <dbReference type="EC" id="2.3.1.222"/>
    </reaction>
</comment>
<sequence>MKKLVSAQDVVSAAERHESIYVDGNTIVTPQARDVAKERGVCIQGGPAAVRPTHGSPETCHEAGLPHEEEGGEPVLSADELERVITAALERGIWTKDDIEGLFGREGHSADPDVVPVGVSGRHIHLSQGDLERLFGTGHQLTPIKDLSQPGQFAAKECVTLAGPKGVIQKVRVLGPVRPQTQVEILAGDTFKLGVPQAIRLSGHLEGTPGVTVVGPEGSVVLDEGVIVAARHIHMNPAQAAERGFHDGQVVSLKIDGERGGLLDNVIVRVTEGGNLDCHIDTEEANAFHVKCGSTVRVVR</sequence>
<comment type="cofactor">
    <cofactor evidence="1">
        <name>Zn(2+)</name>
        <dbReference type="ChEBI" id="CHEBI:29105"/>
    </cofactor>
</comment>
<keyword evidence="5" id="KW-0808">Transferase</keyword>
<proteinExistence type="inferred from homology"/>
<dbReference type="EMBL" id="CP002106">
    <property type="protein sequence ID" value="ADK67436.1"/>
    <property type="molecule type" value="Genomic_DNA"/>
</dbReference>
<dbReference type="RefSeq" id="WP_013251188.1">
    <property type="nucleotide sequence ID" value="NC_014363.1"/>
</dbReference>
<evidence type="ECO:0000256" key="7">
    <source>
        <dbReference type="ARBA" id="ARBA00022833"/>
    </source>
</evidence>
<evidence type="ECO:0000256" key="2">
    <source>
        <dbReference type="ARBA" id="ARBA00007342"/>
    </source>
</evidence>
<dbReference type="EC" id="2.3.1.222" evidence="3"/>
<gene>
    <name evidence="14" type="ordered locus">Olsu_0312</name>
</gene>
<evidence type="ECO:0000256" key="5">
    <source>
        <dbReference type="ARBA" id="ARBA00022679"/>
    </source>
</evidence>
<dbReference type="GO" id="GO:0046872">
    <property type="term" value="F:metal ion binding"/>
    <property type="evidence" value="ECO:0007669"/>
    <property type="project" value="UniProtKB-KW"/>
</dbReference>
<dbReference type="AlphaFoldDB" id="E1QYH2"/>
<accession>E1QYH2</accession>
<dbReference type="NCBIfam" id="NF011652">
    <property type="entry name" value="PRK15070.1"/>
    <property type="match status" value="1"/>
</dbReference>
<dbReference type="Pfam" id="PF06130">
    <property type="entry name" value="PTAC"/>
    <property type="match status" value="1"/>
</dbReference>
<dbReference type="HOGENOM" id="CLU_080676_0_1_11"/>
<evidence type="ECO:0000256" key="1">
    <source>
        <dbReference type="ARBA" id="ARBA00001947"/>
    </source>
</evidence>
<dbReference type="KEGG" id="ols:Olsu_0312"/>
<reference evidence="14 15" key="1">
    <citation type="journal article" date="2010" name="Stand. Genomic Sci.">
        <title>Complete genome sequence of Olsenella uli type strain (VPI D76D-27C).</title>
        <authorList>
            <person name="Goker M."/>
            <person name="Held B."/>
            <person name="Lucas S."/>
            <person name="Nolan M."/>
            <person name="Yasawong M."/>
            <person name="Glavina Del Rio T."/>
            <person name="Tice H."/>
            <person name="Cheng J.F."/>
            <person name="Bruce D."/>
            <person name="Detter J.C."/>
            <person name="Tapia R."/>
            <person name="Han C."/>
            <person name="Goodwin L."/>
            <person name="Pitluck S."/>
            <person name="Liolios K."/>
            <person name="Ivanova N."/>
            <person name="Mavromatis K."/>
            <person name="Mikhailova N."/>
            <person name="Pati A."/>
            <person name="Chen A."/>
            <person name="Palaniappan K."/>
            <person name="Land M."/>
            <person name="Hauser L."/>
            <person name="Chang Y.J."/>
            <person name="Jeffries C.D."/>
            <person name="Rohde M."/>
            <person name="Sikorski J."/>
            <person name="Pukall R."/>
            <person name="Woyke T."/>
            <person name="Bristow J."/>
            <person name="Eisen J.A."/>
            <person name="Markowitz V."/>
            <person name="Hugenholtz P."/>
            <person name="Kyrpides N.C."/>
            <person name="Klenk H.P."/>
            <person name="Lapidus A."/>
        </authorList>
    </citation>
    <scope>NUCLEOTIDE SEQUENCE [LARGE SCALE GENOMIC DNA]</scope>
    <source>
        <strain evidence="15">ATCC 49627 / DSM 7084 / CIP 109912 / JCM 12494 / NCIMB 702895 / VPI D76D-27C</strain>
    </source>
</reference>
<feature type="compositionally biased region" description="Basic and acidic residues" evidence="13">
    <location>
        <begin position="59"/>
        <end position="69"/>
    </location>
</feature>
<dbReference type="GeneID" id="78511777"/>
<evidence type="ECO:0000256" key="6">
    <source>
        <dbReference type="ARBA" id="ARBA00022723"/>
    </source>
</evidence>
<evidence type="ECO:0000256" key="11">
    <source>
        <dbReference type="ARBA" id="ARBA00033077"/>
    </source>
</evidence>
<protein>
    <recommendedName>
        <fullName evidence="4">Phosphate propanoyltransferase</fullName>
        <ecNumber evidence="3">2.3.1.222</ecNumber>
    </recommendedName>
    <alternativeName>
        <fullName evidence="10">Phosphate acyltransferase PduL</fullName>
    </alternativeName>
    <alternativeName>
        <fullName evidence="9">Phosphotransacylase PduL</fullName>
    </alternativeName>
    <alternativeName>
        <fullName evidence="11">Propanediol utilization protein PduL</fullName>
    </alternativeName>
</protein>
<comment type="similarity">
    <text evidence="2">Belongs to the PduL family.</text>
</comment>
<evidence type="ECO:0000256" key="8">
    <source>
        <dbReference type="ARBA" id="ARBA00023315"/>
    </source>
</evidence>
<keyword evidence="15" id="KW-1185">Reference proteome</keyword>
<evidence type="ECO:0000256" key="13">
    <source>
        <dbReference type="SAM" id="MobiDB-lite"/>
    </source>
</evidence>
<evidence type="ECO:0000256" key="12">
    <source>
        <dbReference type="ARBA" id="ARBA00047589"/>
    </source>
</evidence>
<dbReference type="InterPro" id="IPR008300">
    <property type="entry name" value="PTAC"/>
</dbReference>
<evidence type="ECO:0000313" key="14">
    <source>
        <dbReference type="EMBL" id="ADK67436.1"/>
    </source>
</evidence>
<dbReference type="GO" id="GO:0016747">
    <property type="term" value="F:acyltransferase activity, transferring groups other than amino-acyl groups"/>
    <property type="evidence" value="ECO:0007669"/>
    <property type="project" value="InterPro"/>
</dbReference>
<organism evidence="14 15">
    <name type="scientific">Olsenella uli (strain ATCC 49627 / DSM 7084 / CCUG 31166 / CIP 109912 / JCM 12494 / LMG 11480 / NCIMB 702895 / VPI D76D-27C)</name>
    <name type="common">Lactobacillus uli</name>
    <dbReference type="NCBI Taxonomy" id="633147"/>
    <lineage>
        <taxon>Bacteria</taxon>
        <taxon>Bacillati</taxon>
        <taxon>Actinomycetota</taxon>
        <taxon>Coriobacteriia</taxon>
        <taxon>Coriobacteriales</taxon>
        <taxon>Atopobiaceae</taxon>
        <taxon>Olsenella</taxon>
    </lineage>
</organism>
<evidence type="ECO:0000256" key="10">
    <source>
        <dbReference type="ARBA" id="ARBA00030939"/>
    </source>
</evidence>